<accession>A0A0F9QVC2</accession>
<comment type="caution">
    <text evidence="1">The sequence shown here is derived from an EMBL/GenBank/DDBJ whole genome shotgun (WGS) entry which is preliminary data.</text>
</comment>
<dbReference type="AlphaFoldDB" id="A0A0F9QVC2"/>
<evidence type="ECO:0000313" key="1">
    <source>
        <dbReference type="EMBL" id="KKN48245.1"/>
    </source>
</evidence>
<dbReference type="SUPFAM" id="SSF47240">
    <property type="entry name" value="Ferritin-like"/>
    <property type="match status" value="1"/>
</dbReference>
<organism evidence="1">
    <name type="scientific">marine sediment metagenome</name>
    <dbReference type="NCBI Taxonomy" id="412755"/>
    <lineage>
        <taxon>unclassified sequences</taxon>
        <taxon>metagenomes</taxon>
        <taxon>ecological metagenomes</taxon>
    </lineage>
</organism>
<reference evidence="1" key="1">
    <citation type="journal article" date="2015" name="Nature">
        <title>Complex archaea that bridge the gap between prokaryotes and eukaryotes.</title>
        <authorList>
            <person name="Spang A."/>
            <person name="Saw J.H."/>
            <person name="Jorgensen S.L."/>
            <person name="Zaremba-Niedzwiedzka K."/>
            <person name="Martijn J."/>
            <person name="Lind A.E."/>
            <person name="van Eijk R."/>
            <person name="Schleper C."/>
            <person name="Guy L."/>
            <person name="Ettema T.J."/>
        </authorList>
    </citation>
    <scope>NUCLEOTIDE SEQUENCE</scope>
</reference>
<dbReference type="EMBL" id="LAZR01001231">
    <property type="protein sequence ID" value="KKN48245.1"/>
    <property type="molecule type" value="Genomic_DNA"/>
</dbReference>
<gene>
    <name evidence="1" type="ORF">LCGC14_0655070</name>
</gene>
<sequence>MVERIKVEEKPVSKCHDGLIELRNSLKSKIREEYEGSIRYMDAAAKLTHYGRDVQAKAVQDMARDEMFHYYALQFVVDLITKECGE</sequence>
<name>A0A0F9QVC2_9ZZZZ</name>
<protein>
    <submittedName>
        <fullName evidence="1">Uncharacterized protein</fullName>
    </submittedName>
</protein>
<dbReference type="InterPro" id="IPR009078">
    <property type="entry name" value="Ferritin-like_SF"/>
</dbReference>
<proteinExistence type="predicted"/>